<name>A0A6A4VW52_AMPAM</name>
<comment type="caution">
    <text evidence="3">The sequence shown here is derived from an EMBL/GenBank/DDBJ whole genome shotgun (WGS) entry which is preliminary data.</text>
</comment>
<dbReference type="InterPro" id="IPR036457">
    <property type="entry name" value="PPM-type-like_dom_sf"/>
</dbReference>
<reference evidence="3 4" key="1">
    <citation type="submission" date="2019-07" db="EMBL/GenBank/DDBJ databases">
        <title>Draft genome assembly of a fouling barnacle, Amphibalanus amphitrite (Darwin, 1854): The first reference genome for Thecostraca.</title>
        <authorList>
            <person name="Kim W."/>
        </authorList>
    </citation>
    <scope>NUCLEOTIDE SEQUENCE [LARGE SCALE GENOMIC DNA]</scope>
    <source>
        <strain evidence="3">SNU_AA5</strain>
        <tissue evidence="3">Soma without cirri and trophi</tissue>
    </source>
</reference>
<dbReference type="GO" id="GO:0004722">
    <property type="term" value="F:protein serine/threonine phosphatase activity"/>
    <property type="evidence" value="ECO:0007669"/>
    <property type="project" value="InterPro"/>
</dbReference>
<dbReference type="OrthoDB" id="416093at2759"/>
<dbReference type="Pfam" id="PF00481">
    <property type="entry name" value="PP2C"/>
    <property type="match status" value="1"/>
</dbReference>
<feature type="region of interest" description="Disordered" evidence="1">
    <location>
        <begin position="275"/>
        <end position="297"/>
    </location>
</feature>
<dbReference type="Proteomes" id="UP000440578">
    <property type="component" value="Unassembled WGS sequence"/>
</dbReference>
<dbReference type="EMBL" id="VIIS01001595">
    <property type="protein sequence ID" value="KAF0295834.1"/>
    <property type="molecule type" value="Genomic_DNA"/>
</dbReference>
<dbReference type="PANTHER" id="PTHR47992">
    <property type="entry name" value="PROTEIN PHOSPHATASE"/>
    <property type="match status" value="1"/>
</dbReference>
<dbReference type="Gene3D" id="3.60.40.10">
    <property type="entry name" value="PPM-type phosphatase domain"/>
    <property type="match status" value="1"/>
</dbReference>
<feature type="region of interest" description="Disordered" evidence="1">
    <location>
        <begin position="367"/>
        <end position="390"/>
    </location>
</feature>
<keyword evidence="4" id="KW-1185">Reference proteome</keyword>
<organism evidence="3 4">
    <name type="scientific">Amphibalanus amphitrite</name>
    <name type="common">Striped barnacle</name>
    <name type="synonym">Balanus amphitrite</name>
    <dbReference type="NCBI Taxonomy" id="1232801"/>
    <lineage>
        <taxon>Eukaryota</taxon>
        <taxon>Metazoa</taxon>
        <taxon>Ecdysozoa</taxon>
        <taxon>Arthropoda</taxon>
        <taxon>Crustacea</taxon>
        <taxon>Multicrustacea</taxon>
        <taxon>Cirripedia</taxon>
        <taxon>Thoracica</taxon>
        <taxon>Thoracicalcarea</taxon>
        <taxon>Balanomorpha</taxon>
        <taxon>Balanoidea</taxon>
        <taxon>Balanidae</taxon>
        <taxon>Amphibalaninae</taxon>
        <taxon>Amphibalanus</taxon>
    </lineage>
</organism>
<dbReference type="InterPro" id="IPR001932">
    <property type="entry name" value="PPM-type_phosphatase-like_dom"/>
</dbReference>
<evidence type="ECO:0000313" key="4">
    <source>
        <dbReference type="Proteomes" id="UP000440578"/>
    </source>
</evidence>
<sequence length="467" mass="49828">MEPEENIAMATPVLAISNKAVKNKRRKMEDRTVLVHDLRGVTDKKLPDHYGFYGVFDGHIGYDAAAYCTQHMARNLAESPQFPDKPHLAFIDAFSTTDKGFNATGSNAGAAVVAALISSTHLHVAWIGDCQAVLSRAGLPVRVVNPHKPERPDEKARIEQLGGFVNFYGSYRVNGVLSVSRALGDENFRPFVSDRPDVTTVELDGTEDFLLLACDGFFDVIDAEQTVRMVMNDMEENPNDFAGLAERLVRTAVDLRSSDNISVVVLRLGGPVDTTDAAAATPSGRAPGSIRSTDPSIAAGGGCASASASLLVDESLGGDVPRVDFDSPSQGQITPDMFNVSAASGGAVEPSDSGFDIEREVNRMLTGGGRVERDTPSPTTQTSGPVRRGPPVPLCRARLVLPLAATRAALASAAPCQLSVRQLTAPAGRSPPVRRDWRAPPIAPRRGGARQCCEESARDGHMSEEWA</sequence>
<evidence type="ECO:0000256" key="1">
    <source>
        <dbReference type="SAM" id="MobiDB-lite"/>
    </source>
</evidence>
<protein>
    <submittedName>
        <fullName evidence="3">Protein phosphatase 1E</fullName>
    </submittedName>
</protein>
<evidence type="ECO:0000313" key="3">
    <source>
        <dbReference type="EMBL" id="KAF0295834.1"/>
    </source>
</evidence>
<dbReference type="AlphaFoldDB" id="A0A6A4VW52"/>
<feature type="domain" description="PPM-type phosphatase" evidence="2">
    <location>
        <begin position="12"/>
        <end position="268"/>
    </location>
</feature>
<accession>A0A6A4VW52</accession>
<dbReference type="SUPFAM" id="SSF81606">
    <property type="entry name" value="PP2C-like"/>
    <property type="match status" value="1"/>
</dbReference>
<proteinExistence type="predicted"/>
<evidence type="ECO:0000259" key="2">
    <source>
        <dbReference type="PROSITE" id="PS51746"/>
    </source>
</evidence>
<dbReference type="CDD" id="cd00143">
    <property type="entry name" value="PP2Cc"/>
    <property type="match status" value="1"/>
</dbReference>
<dbReference type="InterPro" id="IPR015655">
    <property type="entry name" value="PP2C"/>
</dbReference>
<dbReference type="SMART" id="SM00332">
    <property type="entry name" value="PP2Cc"/>
    <property type="match status" value="1"/>
</dbReference>
<feature type="region of interest" description="Disordered" evidence="1">
    <location>
        <begin position="426"/>
        <end position="467"/>
    </location>
</feature>
<feature type="compositionally biased region" description="Basic and acidic residues" evidence="1">
    <location>
        <begin position="452"/>
        <end position="467"/>
    </location>
</feature>
<dbReference type="PROSITE" id="PS51746">
    <property type="entry name" value="PPM_2"/>
    <property type="match status" value="1"/>
</dbReference>
<gene>
    <name evidence="3" type="primary">Ppm1e</name>
    <name evidence="3" type="ORF">FJT64_006683</name>
</gene>